<sequence length="198" mass="22523">MVRLIQDGGNISDNIAVDFRDAVVLLPSIIERHQEKKKVSQNYIAGTAKRIAEVVAHAKKNWDVPLCLTDPQLESTPRILTEVWDSSGPNLLSKMENLIERLSCIGALEPDRMEKPLGKLASIFCKDIQTCKQKNNRPRAEEDWSRFARIAEVLAEWVRLAERATEPPKLRPHLVRFDRQIKGFAKKNPGRIPPTLLE</sequence>
<comment type="caution">
    <text evidence="1">The sequence shown here is derived from an EMBL/GenBank/DDBJ whole genome shotgun (WGS) entry which is preliminary data.</text>
</comment>
<gene>
    <name evidence="1" type="ORF">JG687_00004141</name>
</gene>
<evidence type="ECO:0000313" key="1">
    <source>
        <dbReference type="EMBL" id="KAG6967686.1"/>
    </source>
</evidence>
<dbReference type="AlphaFoldDB" id="A0A8T1USD8"/>
<accession>A0A8T1USD8</accession>
<protein>
    <submittedName>
        <fullName evidence="1">Uncharacterized protein</fullName>
    </submittedName>
</protein>
<proteinExistence type="predicted"/>
<dbReference type="EMBL" id="JAENGZ010000138">
    <property type="protein sequence ID" value="KAG6967686.1"/>
    <property type="molecule type" value="Genomic_DNA"/>
</dbReference>
<organism evidence="1 2">
    <name type="scientific">Phytophthora cactorum</name>
    <dbReference type="NCBI Taxonomy" id="29920"/>
    <lineage>
        <taxon>Eukaryota</taxon>
        <taxon>Sar</taxon>
        <taxon>Stramenopiles</taxon>
        <taxon>Oomycota</taxon>
        <taxon>Peronosporomycetes</taxon>
        <taxon>Peronosporales</taxon>
        <taxon>Peronosporaceae</taxon>
        <taxon>Phytophthora</taxon>
    </lineage>
</organism>
<evidence type="ECO:0000313" key="2">
    <source>
        <dbReference type="Proteomes" id="UP000688947"/>
    </source>
</evidence>
<reference evidence="1" key="1">
    <citation type="submission" date="2021-01" db="EMBL/GenBank/DDBJ databases">
        <title>Phytophthora aleatoria, a newly-described species from Pinus radiata is distinct from Phytophthora cactorum isolates based on comparative genomics.</title>
        <authorList>
            <person name="Mcdougal R."/>
            <person name="Panda P."/>
            <person name="Williams N."/>
            <person name="Studholme D.J."/>
        </authorList>
    </citation>
    <scope>NUCLEOTIDE SEQUENCE</scope>
    <source>
        <strain evidence="1">NZFS 3830</strain>
    </source>
</reference>
<dbReference type="Proteomes" id="UP000688947">
    <property type="component" value="Unassembled WGS sequence"/>
</dbReference>
<dbReference type="OrthoDB" id="108444at2759"/>
<name>A0A8T1USD8_9STRA</name>